<organism evidence="10 11">
    <name type="scientific">Agrobacterium tumefaciens</name>
    <dbReference type="NCBI Taxonomy" id="358"/>
    <lineage>
        <taxon>Bacteria</taxon>
        <taxon>Pseudomonadati</taxon>
        <taxon>Pseudomonadota</taxon>
        <taxon>Alphaproteobacteria</taxon>
        <taxon>Hyphomicrobiales</taxon>
        <taxon>Rhizobiaceae</taxon>
        <taxon>Rhizobium/Agrobacterium group</taxon>
        <taxon>Agrobacterium</taxon>
        <taxon>Agrobacterium tumefaciens complex</taxon>
    </lineage>
</organism>
<dbReference type="GO" id="GO:0036431">
    <property type="term" value="F:dCMP kinase activity"/>
    <property type="evidence" value="ECO:0007669"/>
    <property type="project" value="InterPro"/>
</dbReference>
<evidence type="ECO:0000256" key="3">
    <source>
        <dbReference type="ARBA" id="ARBA00022741"/>
    </source>
</evidence>
<dbReference type="InterPro" id="IPR011994">
    <property type="entry name" value="Cytidylate_kinase_dom"/>
</dbReference>
<evidence type="ECO:0000256" key="2">
    <source>
        <dbReference type="ARBA" id="ARBA00022679"/>
    </source>
</evidence>
<dbReference type="InterPro" id="IPR003136">
    <property type="entry name" value="Cytidylate_kin"/>
</dbReference>
<evidence type="ECO:0000259" key="9">
    <source>
        <dbReference type="Pfam" id="PF02224"/>
    </source>
</evidence>
<evidence type="ECO:0000313" key="10">
    <source>
        <dbReference type="EMBL" id="KIQ04160.1"/>
    </source>
</evidence>
<dbReference type="EC" id="2.7.4.25" evidence="8"/>
<keyword evidence="5 8" id="KW-0067">ATP-binding</keyword>
<dbReference type="Pfam" id="PF02224">
    <property type="entry name" value="Cytidylate_kin"/>
    <property type="match status" value="1"/>
</dbReference>
<dbReference type="CDD" id="cd02020">
    <property type="entry name" value="CMPK"/>
    <property type="match status" value="1"/>
</dbReference>
<dbReference type="AlphaFoldDB" id="A0A0D0JDZ2"/>
<comment type="caution">
    <text evidence="10">The sequence shown here is derived from an EMBL/GenBank/DDBJ whole genome shotgun (WGS) entry which is preliminary data.</text>
</comment>
<dbReference type="InterPro" id="IPR027417">
    <property type="entry name" value="P-loop_NTPase"/>
</dbReference>
<evidence type="ECO:0000256" key="4">
    <source>
        <dbReference type="ARBA" id="ARBA00022777"/>
    </source>
</evidence>
<feature type="binding site" evidence="8">
    <location>
        <begin position="9"/>
        <end position="17"/>
    </location>
    <ligand>
        <name>ATP</name>
        <dbReference type="ChEBI" id="CHEBI:30616"/>
    </ligand>
</feature>
<feature type="domain" description="Cytidylate kinase" evidence="9">
    <location>
        <begin position="5"/>
        <end position="196"/>
    </location>
</feature>
<evidence type="ECO:0000256" key="7">
    <source>
        <dbReference type="ARBA" id="ARBA00048478"/>
    </source>
</evidence>
<accession>A0A0D0JDZ2</accession>
<keyword evidence="3 8" id="KW-0547">Nucleotide-binding</keyword>
<evidence type="ECO:0000256" key="8">
    <source>
        <dbReference type="HAMAP-Rule" id="MF_00238"/>
    </source>
</evidence>
<protein>
    <recommendedName>
        <fullName evidence="8">Cytidylate kinase</fullName>
        <shortName evidence="8">CK</shortName>
        <ecNumber evidence="8">2.7.4.25</ecNumber>
    </recommendedName>
    <alternativeName>
        <fullName evidence="8">Cytidine monophosphate kinase</fullName>
        <shortName evidence="8">CMP kinase</shortName>
    </alternativeName>
</protein>
<keyword evidence="2 8" id="KW-0808">Transferase</keyword>
<evidence type="ECO:0000256" key="1">
    <source>
        <dbReference type="ARBA" id="ARBA00009427"/>
    </source>
</evidence>
<dbReference type="GO" id="GO:0005737">
    <property type="term" value="C:cytoplasm"/>
    <property type="evidence" value="ECO:0007669"/>
    <property type="project" value="UniProtKB-SubCell"/>
</dbReference>
<name>A0A0D0JDZ2_AGRTU</name>
<proteinExistence type="inferred from homology"/>
<dbReference type="Gene3D" id="3.40.50.300">
    <property type="entry name" value="P-loop containing nucleotide triphosphate hydrolases"/>
    <property type="match status" value="1"/>
</dbReference>
<dbReference type="NCBIfam" id="TIGR00017">
    <property type="entry name" value="cmk"/>
    <property type="match status" value="1"/>
</dbReference>
<gene>
    <name evidence="8" type="primary">cmk</name>
    <name evidence="10" type="ORF">RU07_05810</name>
</gene>
<dbReference type="HAMAP" id="MF_00238">
    <property type="entry name" value="Cytidyl_kinase_type1"/>
    <property type="match status" value="1"/>
</dbReference>
<evidence type="ECO:0000313" key="11">
    <source>
        <dbReference type="Proteomes" id="UP000035017"/>
    </source>
</evidence>
<dbReference type="Proteomes" id="UP000035017">
    <property type="component" value="Unassembled WGS sequence"/>
</dbReference>
<dbReference type="OrthoDB" id="9807434at2"/>
<dbReference type="GO" id="GO:0036430">
    <property type="term" value="F:CMP kinase activity"/>
    <property type="evidence" value="ECO:0007669"/>
    <property type="project" value="RHEA"/>
</dbReference>
<keyword evidence="4 8" id="KW-0418">Kinase</keyword>
<dbReference type="GO" id="GO:0006220">
    <property type="term" value="P:pyrimidine nucleotide metabolic process"/>
    <property type="evidence" value="ECO:0007669"/>
    <property type="project" value="UniProtKB-UniRule"/>
</dbReference>
<evidence type="ECO:0000256" key="6">
    <source>
        <dbReference type="ARBA" id="ARBA00047615"/>
    </source>
</evidence>
<reference evidence="10 11" key="1">
    <citation type="submission" date="2014-12" db="EMBL/GenBank/DDBJ databases">
        <title>16Stimator: statistical estimation of ribosomal gene copy numbers from draft genome assemblies.</title>
        <authorList>
            <person name="Perisin M.A."/>
            <person name="Vetter M."/>
            <person name="Gilbert J.A."/>
            <person name="Bergelson J."/>
        </authorList>
    </citation>
    <scope>NUCLEOTIDE SEQUENCE [LARGE SCALE GENOMIC DNA]</scope>
    <source>
        <strain evidence="10 11">MEJ076</strain>
    </source>
</reference>
<comment type="catalytic activity">
    <reaction evidence="7 8">
        <text>CMP + ATP = CDP + ADP</text>
        <dbReference type="Rhea" id="RHEA:11600"/>
        <dbReference type="ChEBI" id="CHEBI:30616"/>
        <dbReference type="ChEBI" id="CHEBI:58069"/>
        <dbReference type="ChEBI" id="CHEBI:60377"/>
        <dbReference type="ChEBI" id="CHEBI:456216"/>
        <dbReference type="EC" id="2.7.4.25"/>
    </reaction>
</comment>
<comment type="catalytic activity">
    <reaction evidence="6 8">
        <text>dCMP + ATP = dCDP + ADP</text>
        <dbReference type="Rhea" id="RHEA:25094"/>
        <dbReference type="ChEBI" id="CHEBI:30616"/>
        <dbReference type="ChEBI" id="CHEBI:57566"/>
        <dbReference type="ChEBI" id="CHEBI:58593"/>
        <dbReference type="ChEBI" id="CHEBI:456216"/>
        <dbReference type="EC" id="2.7.4.25"/>
    </reaction>
</comment>
<comment type="similarity">
    <text evidence="1 8">Belongs to the cytidylate kinase family. Type 1 subfamily.</text>
</comment>
<comment type="subcellular location">
    <subcellularLocation>
        <location evidence="8">Cytoplasm</location>
    </subcellularLocation>
</comment>
<sequence>MTFIIAIDGPAAAGKGTLSRHIANAYGFHHLDTGLTYRATAKALLDAGLPLDDEAVAEKVALGLDFAAMDRTVLARHEVGEAASRIAVMPSVRRALVEAQRAFSMRQPGTVLDGRDIGTVVCPDAPVKLYVTAAPDVRARRRFDEIIAGGGVADYEAIFSDVKKRDERDMGRSDSPLKPAEDAHLLDTSKMGIEAAFQAAKSIVDAALKR</sequence>
<evidence type="ECO:0000256" key="5">
    <source>
        <dbReference type="ARBA" id="ARBA00022840"/>
    </source>
</evidence>
<dbReference type="SUPFAM" id="SSF52540">
    <property type="entry name" value="P-loop containing nucleoside triphosphate hydrolases"/>
    <property type="match status" value="1"/>
</dbReference>
<keyword evidence="8" id="KW-0963">Cytoplasm</keyword>
<dbReference type="GO" id="GO:0005524">
    <property type="term" value="F:ATP binding"/>
    <property type="evidence" value="ECO:0007669"/>
    <property type="project" value="UniProtKB-UniRule"/>
</dbReference>
<dbReference type="EMBL" id="JXQV01000005">
    <property type="protein sequence ID" value="KIQ04160.1"/>
    <property type="molecule type" value="Genomic_DNA"/>
</dbReference>